<keyword evidence="5 9" id="KW-1133">Transmembrane helix</keyword>
<accession>A0A8J3QM91</accession>
<feature type="transmembrane region" description="Helical" evidence="9">
    <location>
        <begin position="318"/>
        <end position="338"/>
    </location>
</feature>
<evidence type="ECO:0000256" key="2">
    <source>
        <dbReference type="ARBA" id="ARBA00022475"/>
    </source>
</evidence>
<dbReference type="GO" id="GO:0005886">
    <property type="term" value="C:plasma membrane"/>
    <property type="evidence" value="ECO:0007669"/>
    <property type="project" value="UniProtKB-SubCell"/>
</dbReference>
<feature type="transmembrane region" description="Helical" evidence="9">
    <location>
        <begin position="344"/>
        <end position="362"/>
    </location>
</feature>
<keyword evidence="11" id="KW-1185">Reference proteome</keyword>
<gene>
    <name evidence="10" type="ORF">Raf01_13580</name>
</gene>
<dbReference type="EMBL" id="BONZ01000013">
    <property type="protein sequence ID" value="GIH13186.1"/>
    <property type="molecule type" value="Genomic_DNA"/>
</dbReference>
<dbReference type="InterPro" id="IPR018584">
    <property type="entry name" value="GT87"/>
</dbReference>
<dbReference type="InterPro" id="IPR016570">
    <property type="entry name" value="UCP010361"/>
</dbReference>
<name>A0A8J3QM91_9ACTN</name>
<feature type="transmembrane region" description="Helical" evidence="9">
    <location>
        <begin position="211"/>
        <end position="236"/>
    </location>
</feature>
<feature type="region of interest" description="Disordered" evidence="8">
    <location>
        <begin position="472"/>
        <end position="507"/>
    </location>
</feature>
<proteinExistence type="inferred from homology"/>
<evidence type="ECO:0000256" key="8">
    <source>
        <dbReference type="SAM" id="MobiDB-lite"/>
    </source>
</evidence>
<evidence type="ECO:0000256" key="7">
    <source>
        <dbReference type="ARBA" id="ARBA00024033"/>
    </source>
</evidence>
<feature type="transmembrane region" description="Helical" evidence="9">
    <location>
        <begin position="383"/>
        <end position="403"/>
    </location>
</feature>
<evidence type="ECO:0000313" key="11">
    <source>
        <dbReference type="Proteomes" id="UP000642748"/>
    </source>
</evidence>
<dbReference type="AlphaFoldDB" id="A0A8J3QM91"/>
<keyword evidence="4 9" id="KW-0812">Transmembrane</keyword>
<feature type="transmembrane region" description="Helical" evidence="9">
    <location>
        <begin position="142"/>
        <end position="165"/>
    </location>
</feature>
<keyword evidence="6 9" id="KW-0472">Membrane</keyword>
<keyword evidence="2" id="KW-1003">Cell membrane</keyword>
<comment type="similarity">
    <text evidence="7">Belongs to the glycosyltransferase 87 family.</text>
</comment>
<feature type="transmembrane region" description="Helical" evidence="9">
    <location>
        <begin position="177"/>
        <end position="205"/>
    </location>
</feature>
<evidence type="ECO:0000256" key="5">
    <source>
        <dbReference type="ARBA" id="ARBA00022989"/>
    </source>
</evidence>
<feature type="transmembrane region" description="Helical" evidence="9">
    <location>
        <begin position="248"/>
        <end position="269"/>
    </location>
</feature>
<dbReference type="Pfam" id="PF09594">
    <property type="entry name" value="GT87"/>
    <property type="match status" value="1"/>
</dbReference>
<protein>
    <submittedName>
        <fullName evidence="10">Membrane protein</fullName>
    </submittedName>
</protein>
<feature type="transmembrane region" description="Helical" evidence="9">
    <location>
        <begin position="45"/>
        <end position="65"/>
    </location>
</feature>
<comment type="subcellular location">
    <subcellularLocation>
        <location evidence="1">Cell membrane</location>
        <topology evidence="1">Multi-pass membrane protein</topology>
    </subcellularLocation>
</comment>
<sequence length="507" mass="55156">MTLSAEPERSSMDAPSRSDEFVRGLSEAVGGPVGSHAVPRRSGRFWTAGRIVMALVCLTLALHWVQKSPCENGAWTGYKQYREMCYTDVLALYYAEGLSDGKVPYRDHAVEYPVLTGAFMGLIGLPVHAIGENRPGFNQGEAFYIVNLVVLGGLAIATVGVILALRRRRPWDAALFAAAPALLFTASVNWDLLAVGLAMFGVYAWAKRHPVAAGILLGLGTAAKLWPGFLFIPLLFLGLRARRFSQAFTASLVGLITWIVVNAPVYLLYHKSWDQFFSLNRTRGIDWGTLWYLGVHFPFLGALPGFNRLQTNIPSVNYLQYGLFAVCCIGIALLIFMAPRRPRFGQVAFLVVAAFLVFSKVWSQQYVLWLLPLAVLARPRWGAFLAWQAAEVIYFCAFYGELLGASGKGIFPESVFDLAALLRLVTVCVLAGYVIRDIVRPERDVVRDTYSDDPEGGVLDGAPDAPWIAWWGGGPEDEEDAVPAGGQPTGGQAAGGQTALAGSASVS</sequence>
<evidence type="ECO:0000313" key="10">
    <source>
        <dbReference type="EMBL" id="GIH13186.1"/>
    </source>
</evidence>
<dbReference type="PIRSF" id="PIRSF010361">
    <property type="entry name" value="UCP010361"/>
    <property type="match status" value="1"/>
</dbReference>
<organism evidence="10 11">
    <name type="scientific">Rugosimonospora africana</name>
    <dbReference type="NCBI Taxonomy" id="556532"/>
    <lineage>
        <taxon>Bacteria</taxon>
        <taxon>Bacillati</taxon>
        <taxon>Actinomycetota</taxon>
        <taxon>Actinomycetes</taxon>
        <taxon>Micromonosporales</taxon>
        <taxon>Micromonosporaceae</taxon>
        <taxon>Rugosimonospora</taxon>
    </lineage>
</organism>
<keyword evidence="3" id="KW-0808">Transferase</keyword>
<feature type="compositionally biased region" description="Low complexity" evidence="8">
    <location>
        <begin position="495"/>
        <end position="507"/>
    </location>
</feature>
<comment type="caution">
    <text evidence="10">The sequence shown here is derived from an EMBL/GenBank/DDBJ whole genome shotgun (WGS) entry which is preliminary data.</text>
</comment>
<dbReference type="Proteomes" id="UP000642748">
    <property type="component" value="Unassembled WGS sequence"/>
</dbReference>
<dbReference type="GO" id="GO:0016758">
    <property type="term" value="F:hexosyltransferase activity"/>
    <property type="evidence" value="ECO:0007669"/>
    <property type="project" value="InterPro"/>
</dbReference>
<reference evidence="10" key="1">
    <citation type="submission" date="2021-01" db="EMBL/GenBank/DDBJ databases">
        <title>Whole genome shotgun sequence of Rugosimonospora africana NBRC 104875.</title>
        <authorList>
            <person name="Komaki H."/>
            <person name="Tamura T."/>
        </authorList>
    </citation>
    <scope>NUCLEOTIDE SEQUENCE</scope>
    <source>
        <strain evidence="10">NBRC 104875</strain>
    </source>
</reference>
<evidence type="ECO:0000256" key="1">
    <source>
        <dbReference type="ARBA" id="ARBA00004651"/>
    </source>
</evidence>
<evidence type="ECO:0000256" key="6">
    <source>
        <dbReference type="ARBA" id="ARBA00023136"/>
    </source>
</evidence>
<feature type="transmembrane region" description="Helical" evidence="9">
    <location>
        <begin position="289"/>
        <end position="306"/>
    </location>
</feature>
<evidence type="ECO:0000256" key="3">
    <source>
        <dbReference type="ARBA" id="ARBA00022679"/>
    </source>
</evidence>
<feature type="transmembrane region" description="Helical" evidence="9">
    <location>
        <begin position="415"/>
        <end position="435"/>
    </location>
</feature>
<evidence type="ECO:0000256" key="4">
    <source>
        <dbReference type="ARBA" id="ARBA00022692"/>
    </source>
</evidence>
<feature type="transmembrane region" description="Helical" evidence="9">
    <location>
        <begin position="112"/>
        <end position="130"/>
    </location>
</feature>
<evidence type="ECO:0000256" key="9">
    <source>
        <dbReference type="SAM" id="Phobius"/>
    </source>
</evidence>